<evidence type="ECO:0000256" key="1">
    <source>
        <dbReference type="ARBA" id="ARBA00004141"/>
    </source>
</evidence>
<dbReference type="Pfam" id="PF12698">
    <property type="entry name" value="ABC2_membrane_3"/>
    <property type="match status" value="1"/>
</dbReference>
<dbReference type="Proteomes" id="UP000325755">
    <property type="component" value="Chromosome"/>
</dbReference>
<evidence type="ECO:0000256" key="3">
    <source>
        <dbReference type="ARBA" id="ARBA00022989"/>
    </source>
</evidence>
<protein>
    <submittedName>
        <fullName evidence="7">ABC transporter permease subunit</fullName>
    </submittedName>
</protein>
<dbReference type="KEGG" id="mmob:F6R98_18595"/>
<dbReference type="InParanoid" id="A0A5Q0BML8"/>
<dbReference type="RefSeq" id="WP_153250357.1">
    <property type="nucleotide sequence ID" value="NZ_CP044205.1"/>
</dbReference>
<evidence type="ECO:0000259" key="6">
    <source>
        <dbReference type="Pfam" id="PF12698"/>
    </source>
</evidence>
<dbReference type="GO" id="GO:0140359">
    <property type="term" value="F:ABC-type transporter activity"/>
    <property type="evidence" value="ECO:0007669"/>
    <property type="project" value="InterPro"/>
</dbReference>
<feature type="domain" description="ABC-2 type transporter transmembrane" evidence="6">
    <location>
        <begin position="66"/>
        <end position="182"/>
    </location>
</feature>
<keyword evidence="3 5" id="KW-1133">Transmembrane helix</keyword>
<feature type="transmembrane region" description="Helical" evidence="5">
    <location>
        <begin position="62"/>
        <end position="87"/>
    </location>
</feature>
<evidence type="ECO:0000313" key="8">
    <source>
        <dbReference type="Proteomes" id="UP000325755"/>
    </source>
</evidence>
<feature type="transmembrane region" description="Helical" evidence="5">
    <location>
        <begin position="108"/>
        <end position="130"/>
    </location>
</feature>
<name>A0A5Q0BML8_9GAMM</name>
<organism evidence="7 8">
    <name type="scientific">Candidatus Methylospira mobilis</name>
    <dbReference type="NCBI Taxonomy" id="1808979"/>
    <lineage>
        <taxon>Bacteria</taxon>
        <taxon>Pseudomonadati</taxon>
        <taxon>Pseudomonadota</taxon>
        <taxon>Gammaproteobacteria</taxon>
        <taxon>Methylococcales</taxon>
        <taxon>Methylococcaceae</taxon>
        <taxon>Candidatus Methylospira</taxon>
    </lineage>
</organism>
<comment type="subcellular location">
    <subcellularLocation>
        <location evidence="1">Membrane</location>
        <topology evidence="1">Multi-pass membrane protein</topology>
    </subcellularLocation>
</comment>
<evidence type="ECO:0000313" key="7">
    <source>
        <dbReference type="EMBL" id="QFY44392.1"/>
    </source>
</evidence>
<reference evidence="7 8" key="1">
    <citation type="submission" date="2019-09" db="EMBL/GenBank/DDBJ databases">
        <title>Ecophysiology of the spiral-shaped methanotroph Methylospira mobilis as revealed by the complete genome sequence.</title>
        <authorList>
            <person name="Oshkin I.Y."/>
            <person name="Dedysh S.N."/>
            <person name="Miroshnikov K."/>
            <person name="Danilova O.V."/>
            <person name="Hakobyan A."/>
            <person name="Liesack W."/>
        </authorList>
    </citation>
    <scope>NUCLEOTIDE SEQUENCE [LARGE SCALE GENOMIC DNA]</scope>
    <source>
        <strain evidence="7 8">Shm1</strain>
    </source>
</reference>
<dbReference type="AlphaFoldDB" id="A0A5Q0BML8"/>
<feature type="transmembrane region" description="Helical" evidence="5">
    <location>
        <begin position="173"/>
        <end position="190"/>
    </location>
</feature>
<dbReference type="InterPro" id="IPR013525">
    <property type="entry name" value="ABC2_TM"/>
</dbReference>
<dbReference type="GO" id="GO:0016020">
    <property type="term" value="C:membrane"/>
    <property type="evidence" value="ECO:0007669"/>
    <property type="project" value="UniProtKB-SubCell"/>
</dbReference>
<feature type="transmembrane region" description="Helical" evidence="5">
    <location>
        <begin position="142"/>
        <end position="166"/>
    </location>
</feature>
<accession>A0A5Q0BML8</accession>
<gene>
    <name evidence="7" type="ORF">F6R98_18595</name>
</gene>
<sequence>MMALIIAAREFRTLFVSPLAWAVLGVMQLILGFMFLTQLDYYLMLQPRIAGMEDAPGVTDMIIVPLFGNTGVLMLLVTPLLTMRLIAEERRNRTLSLLFSAPVSINEIILGKFFGVFAFLLVMVALIALMPLSLLLGGGLDFGKLAACLLAMALLLGSFASIGLYISAHSAQPTVAAVATFGALLGLWIIDWSGKSDDKSGGVLQELSLLHHYENLLRGLVSTTDLAYFFLVIFAFIVLSVHSLDNDRLQK</sequence>
<keyword evidence="4 5" id="KW-0472">Membrane</keyword>
<feature type="transmembrane region" description="Helical" evidence="5">
    <location>
        <begin position="226"/>
        <end position="244"/>
    </location>
</feature>
<feature type="transmembrane region" description="Helical" evidence="5">
    <location>
        <begin position="12"/>
        <end position="36"/>
    </location>
</feature>
<evidence type="ECO:0000256" key="2">
    <source>
        <dbReference type="ARBA" id="ARBA00022692"/>
    </source>
</evidence>
<dbReference type="EMBL" id="CP044205">
    <property type="protein sequence ID" value="QFY44392.1"/>
    <property type="molecule type" value="Genomic_DNA"/>
</dbReference>
<keyword evidence="8" id="KW-1185">Reference proteome</keyword>
<dbReference type="PANTHER" id="PTHR43471">
    <property type="entry name" value="ABC TRANSPORTER PERMEASE"/>
    <property type="match status" value="1"/>
</dbReference>
<keyword evidence="2 5" id="KW-0812">Transmembrane</keyword>
<proteinExistence type="predicted"/>
<evidence type="ECO:0000256" key="5">
    <source>
        <dbReference type="SAM" id="Phobius"/>
    </source>
</evidence>
<evidence type="ECO:0000256" key="4">
    <source>
        <dbReference type="ARBA" id="ARBA00023136"/>
    </source>
</evidence>
<dbReference type="OrthoDB" id="9794512at2"/>